<gene>
    <name evidence="6" type="ORF">GCM10025881_02540</name>
</gene>
<dbReference type="SUPFAM" id="SSF53448">
    <property type="entry name" value="Nucleotide-diphospho-sugar transferases"/>
    <property type="match status" value="1"/>
</dbReference>
<evidence type="ECO:0000313" key="6">
    <source>
        <dbReference type="EMBL" id="GMA93430.1"/>
    </source>
</evidence>
<name>A0ABQ6K2Y7_9MICO</name>
<reference evidence="7" key="1">
    <citation type="journal article" date="2019" name="Int. J. Syst. Evol. Microbiol.">
        <title>The Global Catalogue of Microorganisms (GCM) 10K type strain sequencing project: providing services to taxonomists for standard genome sequencing and annotation.</title>
        <authorList>
            <consortium name="The Broad Institute Genomics Platform"/>
            <consortium name="The Broad Institute Genome Sequencing Center for Infectious Disease"/>
            <person name="Wu L."/>
            <person name="Ma J."/>
        </authorList>
    </citation>
    <scope>NUCLEOTIDE SEQUENCE [LARGE SCALE GENOMIC DNA]</scope>
    <source>
        <strain evidence="7">NBRC 108894</strain>
    </source>
</reference>
<dbReference type="PANTHER" id="PTHR43179">
    <property type="entry name" value="RHAMNOSYLTRANSFERASE WBBL"/>
    <property type="match status" value="1"/>
</dbReference>
<comment type="similarity">
    <text evidence="2">Belongs to the glycosyltransferase 2 family.</text>
</comment>
<dbReference type="EMBL" id="BSVB01000001">
    <property type="protein sequence ID" value="GMA93430.1"/>
    <property type="molecule type" value="Genomic_DNA"/>
</dbReference>
<protein>
    <recommendedName>
        <fullName evidence="5">Glycosyltransferase 2-like domain-containing protein</fullName>
    </recommendedName>
</protein>
<evidence type="ECO:0000256" key="1">
    <source>
        <dbReference type="ARBA" id="ARBA00004776"/>
    </source>
</evidence>
<comment type="caution">
    <text evidence="6">The sequence shown here is derived from an EMBL/GenBank/DDBJ whole genome shotgun (WGS) entry which is preliminary data.</text>
</comment>
<dbReference type="InterPro" id="IPR001173">
    <property type="entry name" value="Glyco_trans_2-like"/>
</dbReference>
<keyword evidence="7" id="KW-1185">Reference proteome</keyword>
<accession>A0ABQ6K2Y7</accession>
<dbReference type="RefSeq" id="WP_284252231.1">
    <property type="nucleotide sequence ID" value="NZ_BAAAQO010000006.1"/>
</dbReference>
<evidence type="ECO:0000256" key="3">
    <source>
        <dbReference type="ARBA" id="ARBA00022676"/>
    </source>
</evidence>
<dbReference type="Proteomes" id="UP001157034">
    <property type="component" value="Unassembled WGS sequence"/>
</dbReference>
<dbReference type="CDD" id="cd00761">
    <property type="entry name" value="Glyco_tranf_GTA_type"/>
    <property type="match status" value="1"/>
</dbReference>
<evidence type="ECO:0000256" key="4">
    <source>
        <dbReference type="ARBA" id="ARBA00022679"/>
    </source>
</evidence>
<dbReference type="PANTHER" id="PTHR43179:SF12">
    <property type="entry name" value="GALACTOFURANOSYLTRANSFERASE GLFT2"/>
    <property type="match status" value="1"/>
</dbReference>
<evidence type="ECO:0000256" key="2">
    <source>
        <dbReference type="ARBA" id="ARBA00006739"/>
    </source>
</evidence>
<dbReference type="Pfam" id="PF00535">
    <property type="entry name" value="Glycos_transf_2"/>
    <property type="match status" value="1"/>
</dbReference>
<keyword evidence="4" id="KW-0808">Transferase</keyword>
<evidence type="ECO:0000313" key="7">
    <source>
        <dbReference type="Proteomes" id="UP001157034"/>
    </source>
</evidence>
<dbReference type="InterPro" id="IPR029044">
    <property type="entry name" value="Nucleotide-diphossugar_trans"/>
</dbReference>
<organism evidence="6 7">
    <name type="scientific">Pseudolysinimonas kribbensis</name>
    <dbReference type="NCBI Taxonomy" id="433641"/>
    <lineage>
        <taxon>Bacteria</taxon>
        <taxon>Bacillati</taxon>
        <taxon>Actinomycetota</taxon>
        <taxon>Actinomycetes</taxon>
        <taxon>Micrococcales</taxon>
        <taxon>Microbacteriaceae</taxon>
        <taxon>Pseudolysinimonas</taxon>
    </lineage>
</organism>
<keyword evidence="3" id="KW-0328">Glycosyltransferase</keyword>
<sequence>MTRRLTVAIATYRRPERLARAIGEVADALGELADVDGEILVVDNDPDGSAAPVARAVRYVLEPEPGLSAARNRALDEAAGADLLVFIDDDERPTPGWLPALLRVLDECGADAVAGRVVTALPTPIDPWLTAVGAFVRPTRIDRQVMPQAATNNLLLRMAAVRASGVRFDPRFGTTGGEDSLFTLQFSRSGYVIRWAQDAVVVEDVLPQRVDRHWILMRAYRNGTTSARLAAVLATGRAGRIRARAASIAGGLLRVAAGGARWLLGVLFRSLRWRSTGTRAMYRGAGFVAGALGRGYEEYARR</sequence>
<dbReference type="Gene3D" id="3.90.550.10">
    <property type="entry name" value="Spore Coat Polysaccharide Biosynthesis Protein SpsA, Chain A"/>
    <property type="match status" value="1"/>
</dbReference>
<comment type="pathway">
    <text evidence="1">Cell wall biogenesis; cell wall polysaccharide biosynthesis.</text>
</comment>
<proteinExistence type="inferred from homology"/>
<feature type="domain" description="Glycosyltransferase 2-like" evidence="5">
    <location>
        <begin position="6"/>
        <end position="123"/>
    </location>
</feature>
<evidence type="ECO:0000259" key="5">
    <source>
        <dbReference type="Pfam" id="PF00535"/>
    </source>
</evidence>